<dbReference type="SUPFAM" id="SSF50998">
    <property type="entry name" value="Quinoprotein alcohol dehydrogenase-like"/>
    <property type="match status" value="1"/>
</dbReference>
<dbReference type="AlphaFoldDB" id="A0A382GX43"/>
<gene>
    <name evidence="2" type="ORF">METZ01_LOCUS231615</name>
</gene>
<dbReference type="Pfam" id="PF13360">
    <property type="entry name" value="PQQ_2"/>
    <property type="match status" value="1"/>
</dbReference>
<dbReference type="InterPro" id="IPR002372">
    <property type="entry name" value="PQQ_rpt_dom"/>
</dbReference>
<dbReference type="InterPro" id="IPR018391">
    <property type="entry name" value="PQQ_b-propeller_rpt"/>
</dbReference>
<feature type="domain" description="Pyrrolo-quinoline quinone repeat" evidence="1">
    <location>
        <begin position="58"/>
        <end position="213"/>
    </location>
</feature>
<feature type="non-terminal residue" evidence="2">
    <location>
        <position position="323"/>
    </location>
</feature>
<dbReference type="InterPro" id="IPR015943">
    <property type="entry name" value="WD40/YVTN_repeat-like_dom_sf"/>
</dbReference>
<dbReference type="InterPro" id="IPR011047">
    <property type="entry name" value="Quinoprotein_ADH-like_sf"/>
</dbReference>
<proteinExistence type="predicted"/>
<dbReference type="Gene3D" id="2.130.10.10">
    <property type="entry name" value="YVTN repeat-like/Quinoprotein amine dehydrogenase"/>
    <property type="match status" value="1"/>
</dbReference>
<organism evidence="2">
    <name type="scientific">marine metagenome</name>
    <dbReference type="NCBI Taxonomy" id="408172"/>
    <lineage>
        <taxon>unclassified sequences</taxon>
        <taxon>metagenomes</taxon>
        <taxon>ecological metagenomes</taxon>
    </lineage>
</organism>
<dbReference type="PANTHER" id="PTHR34512:SF30">
    <property type="entry name" value="OUTER MEMBRANE PROTEIN ASSEMBLY FACTOR BAMB"/>
    <property type="match status" value="1"/>
</dbReference>
<name>A0A382GX43_9ZZZZ</name>
<accession>A0A382GX43</accession>
<feature type="non-terminal residue" evidence="2">
    <location>
        <position position="1"/>
    </location>
</feature>
<dbReference type="EMBL" id="UINC01057520">
    <property type="protein sequence ID" value="SVB78761.1"/>
    <property type="molecule type" value="Genomic_DNA"/>
</dbReference>
<sequence>MALKFTVLAVAVALTFSVAPTVQAQETYPSWPQWGGPTRDFHVASDALARSWPNGSPRELWRRPLGEGYSAILVDGQTLVTMYRRNDSEIIIGLNAETGETRWEYSYDAPLVHDGYFDVWLNAAGPGPYSSPLIADGIVYAVGVNGHFHAVDAQTGALRWSHNLVELFELVDYNAFASNAVAYEGTIILPMGGGDHGVVAFDGETGAVVWESASFPLGPGPPQLINLNGQDQLVIWGQQEVVGLDPRDGGHLWDHPHANDLGLNLSMPVWSAEQRLFISSAYNGGSRMIQLQSDQSGTTVQELWHTNRTRLHFSNAIEIGNLV</sequence>
<dbReference type="SMART" id="SM00564">
    <property type="entry name" value="PQQ"/>
    <property type="match status" value="3"/>
</dbReference>
<evidence type="ECO:0000259" key="1">
    <source>
        <dbReference type="Pfam" id="PF13360"/>
    </source>
</evidence>
<protein>
    <recommendedName>
        <fullName evidence="1">Pyrrolo-quinoline quinone repeat domain-containing protein</fullName>
    </recommendedName>
</protein>
<reference evidence="2" key="1">
    <citation type="submission" date="2018-05" db="EMBL/GenBank/DDBJ databases">
        <authorList>
            <person name="Lanie J.A."/>
            <person name="Ng W.-L."/>
            <person name="Kazmierczak K.M."/>
            <person name="Andrzejewski T.M."/>
            <person name="Davidsen T.M."/>
            <person name="Wayne K.J."/>
            <person name="Tettelin H."/>
            <person name="Glass J.I."/>
            <person name="Rusch D."/>
            <person name="Podicherti R."/>
            <person name="Tsui H.-C.T."/>
            <person name="Winkler M.E."/>
        </authorList>
    </citation>
    <scope>NUCLEOTIDE SEQUENCE</scope>
</reference>
<evidence type="ECO:0000313" key="2">
    <source>
        <dbReference type="EMBL" id="SVB78761.1"/>
    </source>
</evidence>
<dbReference type="PANTHER" id="PTHR34512">
    <property type="entry name" value="CELL SURFACE PROTEIN"/>
    <property type="match status" value="1"/>
</dbReference>